<dbReference type="Proteomes" id="UP001055879">
    <property type="component" value="Linkage Group LG05"/>
</dbReference>
<proteinExistence type="predicted"/>
<name>A0ACB9C4R9_ARCLA</name>
<evidence type="ECO:0000313" key="1">
    <source>
        <dbReference type="EMBL" id="KAI3729284.1"/>
    </source>
</evidence>
<gene>
    <name evidence="1" type="ORF">L6452_17937</name>
</gene>
<protein>
    <submittedName>
        <fullName evidence="1">Uncharacterized protein</fullName>
    </submittedName>
</protein>
<organism evidence="1 2">
    <name type="scientific">Arctium lappa</name>
    <name type="common">Greater burdock</name>
    <name type="synonym">Lappa major</name>
    <dbReference type="NCBI Taxonomy" id="4217"/>
    <lineage>
        <taxon>Eukaryota</taxon>
        <taxon>Viridiplantae</taxon>
        <taxon>Streptophyta</taxon>
        <taxon>Embryophyta</taxon>
        <taxon>Tracheophyta</taxon>
        <taxon>Spermatophyta</taxon>
        <taxon>Magnoliopsida</taxon>
        <taxon>eudicotyledons</taxon>
        <taxon>Gunneridae</taxon>
        <taxon>Pentapetalae</taxon>
        <taxon>asterids</taxon>
        <taxon>campanulids</taxon>
        <taxon>Asterales</taxon>
        <taxon>Asteraceae</taxon>
        <taxon>Carduoideae</taxon>
        <taxon>Cardueae</taxon>
        <taxon>Arctiinae</taxon>
        <taxon>Arctium</taxon>
    </lineage>
</organism>
<reference evidence="2" key="1">
    <citation type="journal article" date="2022" name="Mol. Ecol. Resour.">
        <title>The genomes of chicory, endive, great burdock and yacon provide insights into Asteraceae palaeo-polyploidization history and plant inulin production.</title>
        <authorList>
            <person name="Fan W."/>
            <person name="Wang S."/>
            <person name="Wang H."/>
            <person name="Wang A."/>
            <person name="Jiang F."/>
            <person name="Liu H."/>
            <person name="Zhao H."/>
            <person name="Xu D."/>
            <person name="Zhang Y."/>
        </authorList>
    </citation>
    <scope>NUCLEOTIDE SEQUENCE [LARGE SCALE GENOMIC DNA]</scope>
    <source>
        <strain evidence="2">cv. Niubang</strain>
    </source>
</reference>
<reference evidence="1 2" key="2">
    <citation type="journal article" date="2022" name="Mol. Ecol. Resour.">
        <title>The genomes of chicory, endive, great burdock and yacon provide insights into Asteraceae paleo-polyploidization history and plant inulin production.</title>
        <authorList>
            <person name="Fan W."/>
            <person name="Wang S."/>
            <person name="Wang H."/>
            <person name="Wang A."/>
            <person name="Jiang F."/>
            <person name="Liu H."/>
            <person name="Zhao H."/>
            <person name="Xu D."/>
            <person name="Zhang Y."/>
        </authorList>
    </citation>
    <scope>NUCLEOTIDE SEQUENCE [LARGE SCALE GENOMIC DNA]</scope>
    <source>
        <strain evidence="2">cv. Niubang</strain>
    </source>
</reference>
<accession>A0ACB9C4R9</accession>
<comment type="caution">
    <text evidence="1">The sequence shown here is derived from an EMBL/GenBank/DDBJ whole genome shotgun (WGS) entry which is preliminary data.</text>
</comment>
<evidence type="ECO:0000313" key="2">
    <source>
        <dbReference type="Proteomes" id="UP001055879"/>
    </source>
</evidence>
<sequence>MANNTWLRLVFLSAGAFWLVLSEMTILQIDCYRTPPLLEFNLFRMFMLNAVMLPVSPIGLCLLELGMRLVGIMEAGTWEFEETKAFFLNSLTSYVGGEVMAASTFPIFPNSNVLRVAIVGDPA</sequence>
<keyword evidence="2" id="KW-1185">Reference proteome</keyword>
<dbReference type="EMBL" id="CM042051">
    <property type="protein sequence ID" value="KAI3729284.1"/>
    <property type="molecule type" value="Genomic_DNA"/>
</dbReference>